<dbReference type="InterPro" id="IPR013762">
    <property type="entry name" value="Integrase-like_cat_sf"/>
</dbReference>
<feature type="domain" description="Tyr recombinase" evidence="6">
    <location>
        <begin position="231"/>
        <end position="414"/>
    </location>
</feature>
<keyword evidence="8" id="KW-1185">Reference proteome</keyword>
<dbReference type="PANTHER" id="PTHR30629">
    <property type="entry name" value="PROPHAGE INTEGRASE"/>
    <property type="match status" value="1"/>
</dbReference>
<dbReference type="InterPro" id="IPR010998">
    <property type="entry name" value="Integrase_recombinase_N"/>
</dbReference>
<dbReference type="InterPro" id="IPR025166">
    <property type="entry name" value="Integrase_DNA_bind_dom"/>
</dbReference>
<keyword evidence="4" id="KW-0233">DNA recombination</keyword>
<gene>
    <name evidence="7" type="ORF">GCM10009416_07210</name>
</gene>
<dbReference type="InterPro" id="IPR002104">
    <property type="entry name" value="Integrase_catalytic"/>
</dbReference>
<dbReference type="EMBL" id="BAAAFZ010000008">
    <property type="protein sequence ID" value="GAA0571167.1"/>
    <property type="molecule type" value="Genomic_DNA"/>
</dbReference>
<dbReference type="Gene3D" id="1.10.150.130">
    <property type="match status" value="1"/>
</dbReference>
<reference evidence="7 8" key="1">
    <citation type="journal article" date="2019" name="Int. J. Syst. Evol. Microbiol.">
        <title>The Global Catalogue of Microorganisms (GCM) 10K type strain sequencing project: providing services to taxonomists for standard genome sequencing and annotation.</title>
        <authorList>
            <consortium name="The Broad Institute Genomics Platform"/>
            <consortium name="The Broad Institute Genome Sequencing Center for Infectious Disease"/>
            <person name="Wu L."/>
            <person name="Ma J."/>
        </authorList>
    </citation>
    <scope>NUCLEOTIDE SEQUENCE [LARGE SCALE GENOMIC DNA]</scope>
    <source>
        <strain evidence="7 8">JCM 9933</strain>
    </source>
</reference>
<keyword evidence="3" id="KW-0238">DNA-binding</keyword>
<dbReference type="InterPro" id="IPR050808">
    <property type="entry name" value="Phage_Integrase"/>
</dbReference>
<evidence type="ECO:0000256" key="3">
    <source>
        <dbReference type="ARBA" id="ARBA00023125"/>
    </source>
</evidence>
<dbReference type="Gene3D" id="3.30.160.390">
    <property type="entry name" value="Integrase, DNA-binding domain"/>
    <property type="match status" value="1"/>
</dbReference>
<dbReference type="InterPro" id="IPR011010">
    <property type="entry name" value="DNA_brk_join_enz"/>
</dbReference>
<comment type="caution">
    <text evidence="7">The sequence shown here is derived from an EMBL/GenBank/DDBJ whole genome shotgun (WGS) entry which is preliminary data.</text>
</comment>
<evidence type="ECO:0000256" key="4">
    <source>
        <dbReference type="ARBA" id="ARBA00023172"/>
    </source>
</evidence>
<sequence length="442" mass="47070">MRVLREGPARITKATVDAAWRRRRPGERLLIGDAGCRGLALVVNPTGMAWRFDYKARGTDPRTGKRFPTRSVTIGNPETHSPDAARNAAGRIKGEAKAGADPAAVKRAAIAGAAKRRALTMDRLVEDCATALPSRPKLRGTGTVSAAHAADEVAHVKAAVAAMKAGDRPVAEIGVAELRAALAAFAPMPATARHRFGALSRFFDWCQDEGHVALNPCALVAKARRPRAVAARQHHLAPAELARLWHAAGEADGLAPVHRDLIRFLLAVPCRRGEAAAMDWAHVALGAGVWTQPGALTKNGDLHRVQLPPLALGILRERHAATGAPGAGLVFPAPKSRKPVDTFSDMKAALCDAAFGGWRWHDFRRSFATALGEGGVAEPVVDAVLNHRQAATRGGVLGVYQRAQRWPEQVRAMEVWGAILAAAIEGRAEDARVARLPVTTTT</sequence>
<dbReference type="InterPro" id="IPR038488">
    <property type="entry name" value="Integrase_DNA-bd_sf"/>
</dbReference>
<feature type="compositionally biased region" description="Polar residues" evidence="5">
    <location>
        <begin position="70"/>
        <end position="79"/>
    </location>
</feature>
<comment type="similarity">
    <text evidence="1">Belongs to the 'phage' integrase family.</text>
</comment>
<evidence type="ECO:0000259" key="6">
    <source>
        <dbReference type="PROSITE" id="PS51898"/>
    </source>
</evidence>
<name>A0ABN1EPI8_9PROT</name>
<protein>
    <submittedName>
        <fullName evidence="7">Tyrosine-type recombinase/integrase</fullName>
    </submittedName>
</protein>
<evidence type="ECO:0000313" key="8">
    <source>
        <dbReference type="Proteomes" id="UP001501588"/>
    </source>
</evidence>
<dbReference type="RefSeq" id="WP_343893783.1">
    <property type="nucleotide sequence ID" value="NZ_BAAAFZ010000008.1"/>
</dbReference>
<dbReference type="CDD" id="cd00801">
    <property type="entry name" value="INT_P4_C"/>
    <property type="match status" value="1"/>
</dbReference>
<dbReference type="Gene3D" id="1.10.443.10">
    <property type="entry name" value="Intergrase catalytic core"/>
    <property type="match status" value="1"/>
</dbReference>
<dbReference type="Pfam" id="PF00589">
    <property type="entry name" value="Phage_integrase"/>
    <property type="match status" value="1"/>
</dbReference>
<evidence type="ECO:0000313" key="7">
    <source>
        <dbReference type="EMBL" id="GAA0571167.1"/>
    </source>
</evidence>
<evidence type="ECO:0000256" key="2">
    <source>
        <dbReference type="ARBA" id="ARBA00022908"/>
    </source>
</evidence>
<keyword evidence="2" id="KW-0229">DNA integration</keyword>
<accession>A0ABN1EPI8</accession>
<dbReference type="Pfam" id="PF13356">
    <property type="entry name" value="Arm-DNA-bind_3"/>
    <property type="match status" value="1"/>
</dbReference>
<feature type="region of interest" description="Disordered" evidence="5">
    <location>
        <begin position="61"/>
        <end position="85"/>
    </location>
</feature>
<proteinExistence type="inferred from homology"/>
<dbReference type="PANTHER" id="PTHR30629:SF2">
    <property type="entry name" value="PROPHAGE INTEGRASE INTS-RELATED"/>
    <property type="match status" value="1"/>
</dbReference>
<evidence type="ECO:0000256" key="5">
    <source>
        <dbReference type="SAM" id="MobiDB-lite"/>
    </source>
</evidence>
<dbReference type="Proteomes" id="UP001501588">
    <property type="component" value="Unassembled WGS sequence"/>
</dbReference>
<evidence type="ECO:0000256" key="1">
    <source>
        <dbReference type="ARBA" id="ARBA00008857"/>
    </source>
</evidence>
<organism evidence="7 8">
    <name type="scientific">Craurococcus roseus</name>
    <dbReference type="NCBI Taxonomy" id="77585"/>
    <lineage>
        <taxon>Bacteria</taxon>
        <taxon>Pseudomonadati</taxon>
        <taxon>Pseudomonadota</taxon>
        <taxon>Alphaproteobacteria</taxon>
        <taxon>Acetobacterales</taxon>
        <taxon>Acetobacteraceae</taxon>
        <taxon>Craurococcus</taxon>
    </lineage>
</organism>
<dbReference type="PROSITE" id="PS51898">
    <property type="entry name" value="TYR_RECOMBINASE"/>
    <property type="match status" value="1"/>
</dbReference>
<dbReference type="SUPFAM" id="SSF56349">
    <property type="entry name" value="DNA breaking-rejoining enzymes"/>
    <property type="match status" value="1"/>
</dbReference>